<dbReference type="Proteomes" id="UP000070700">
    <property type="component" value="Unassembled WGS sequence"/>
</dbReference>
<dbReference type="PANTHER" id="PTHR48419">
    <property type="entry name" value="SULFOTRANSFERASE DOMAIN-CONTAINING PROTEIN"/>
    <property type="match status" value="1"/>
</dbReference>
<evidence type="ECO:0000313" key="1">
    <source>
        <dbReference type="EMBL" id="KUJ19571.1"/>
    </source>
</evidence>
<dbReference type="AlphaFoldDB" id="A0A194XHF3"/>
<dbReference type="KEGG" id="psco:LY89DRAFT_706239"/>
<dbReference type="RefSeq" id="XP_018073926.1">
    <property type="nucleotide sequence ID" value="XM_018217509.1"/>
</dbReference>
<dbReference type="InterPro" id="IPR027417">
    <property type="entry name" value="P-loop_NTPase"/>
</dbReference>
<dbReference type="STRING" id="149040.A0A194XHF3"/>
<evidence type="ECO:0000313" key="2">
    <source>
        <dbReference type="Proteomes" id="UP000070700"/>
    </source>
</evidence>
<proteinExistence type="predicted"/>
<accession>A0A194XHF3</accession>
<dbReference type="OrthoDB" id="2405944at2759"/>
<dbReference type="PANTHER" id="PTHR48419:SF1">
    <property type="entry name" value="SULFOTRANSFERASE DOMAIN-CONTAINING PROTEIN"/>
    <property type="match status" value="1"/>
</dbReference>
<name>A0A194XHF3_MOLSC</name>
<dbReference type="InterPro" id="IPR053226">
    <property type="entry name" value="Pyrrolopyrazine_biosynth_F"/>
</dbReference>
<dbReference type="InParanoid" id="A0A194XHF3"/>
<reference evidence="1 2" key="1">
    <citation type="submission" date="2015-10" db="EMBL/GenBank/DDBJ databases">
        <title>Full genome of DAOMC 229536 Phialocephala scopiformis, a fungal endophyte of spruce producing the potent anti-insectan compound rugulosin.</title>
        <authorList>
            <consortium name="DOE Joint Genome Institute"/>
            <person name="Walker A.K."/>
            <person name="Frasz S.L."/>
            <person name="Seifert K.A."/>
            <person name="Miller J.D."/>
            <person name="Mondo S.J."/>
            <person name="Labutti K."/>
            <person name="Lipzen A."/>
            <person name="Dockter R."/>
            <person name="Kennedy M."/>
            <person name="Grigoriev I.V."/>
            <person name="Spatafora J.W."/>
        </authorList>
    </citation>
    <scope>NUCLEOTIDE SEQUENCE [LARGE SCALE GENOMIC DNA]</scope>
    <source>
        <strain evidence="1 2">CBS 120377</strain>
    </source>
</reference>
<organism evidence="1 2">
    <name type="scientific">Mollisia scopiformis</name>
    <name type="common">Conifer needle endophyte fungus</name>
    <name type="synonym">Phialocephala scopiformis</name>
    <dbReference type="NCBI Taxonomy" id="149040"/>
    <lineage>
        <taxon>Eukaryota</taxon>
        <taxon>Fungi</taxon>
        <taxon>Dikarya</taxon>
        <taxon>Ascomycota</taxon>
        <taxon>Pezizomycotina</taxon>
        <taxon>Leotiomycetes</taxon>
        <taxon>Helotiales</taxon>
        <taxon>Mollisiaceae</taxon>
        <taxon>Mollisia</taxon>
    </lineage>
</organism>
<gene>
    <name evidence="1" type="ORF">LY89DRAFT_706239</name>
</gene>
<dbReference type="Gene3D" id="3.40.50.300">
    <property type="entry name" value="P-loop containing nucleotide triphosphate hydrolases"/>
    <property type="match status" value="1"/>
</dbReference>
<dbReference type="EMBL" id="KQ947411">
    <property type="protein sequence ID" value="KUJ19571.1"/>
    <property type="molecule type" value="Genomic_DNA"/>
</dbReference>
<dbReference type="GeneID" id="28827235"/>
<sequence>MAVEKRHKPIILVTHPRACSTAFERIFLTRAQDVVCVHEPFTGAFYFGPERLSDRALEIIEEAGADGKRILVKDFAKCIIPPDGEPSAIVPSLRHAKSEVNGNGRDMKLPETVQLNPTIIPSQTLRTFHFAFLIRSPRLSIPSLYKCSVPPKSALTGWHGFRSKDSGNRELRVFFDYLKGIGHIGRSNACAKETSTAEPDDICVVDADDLLADPERVIKAFCTSVDIPFEPYMICWDKTDDRQRAEALFKDWAPFHDIAIQSTSLMLRPSIDDLDPSVEFAEWVRMFGKMRHEPFSGVSRRILTTTCT</sequence>
<protein>
    <submittedName>
        <fullName evidence="1">Uncharacterized protein</fullName>
    </submittedName>
</protein>
<keyword evidence="2" id="KW-1185">Reference proteome</keyword>
<dbReference type="SUPFAM" id="SSF52540">
    <property type="entry name" value="P-loop containing nucleoside triphosphate hydrolases"/>
    <property type="match status" value="1"/>
</dbReference>